<accession>A0A2A6BE12</accession>
<reference evidence="3" key="1">
    <citation type="journal article" date="2008" name="Nat. Genet.">
        <title>The Pristionchus pacificus genome provides a unique perspective on nematode lifestyle and parasitism.</title>
        <authorList>
            <person name="Dieterich C."/>
            <person name="Clifton S.W."/>
            <person name="Schuster L.N."/>
            <person name="Chinwalla A."/>
            <person name="Delehaunty K."/>
            <person name="Dinkelacker I."/>
            <person name="Fulton L."/>
            <person name="Fulton R."/>
            <person name="Godfrey J."/>
            <person name="Minx P."/>
            <person name="Mitreva M."/>
            <person name="Roeseler W."/>
            <person name="Tian H."/>
            <person name="Witte H."/>
            <person name="Yang S.P."/>
            <person name="Wilson R.K."/>
            <person name="Sommer R.J."/>
        </authorList>
    </citation>
    <scope>NUCLEOTIDE SEQUENCE [LARGE SCALE GENOMIC DNA]</scope>
    <source>
        <strain evidence="3">PS312</strain>
    </source>
</reference>
<dbReference type="EnsemblMetazoa" id="PPA04711.1">
    <property type="protein sequence ID" value="PPA04711.1"/>
    <property type="gene ID" value="WBGene00094265"/>
</dbReference>
<feature type="compositionally biased region" description="Basic residues" evidence="1">
    <location>
        <begin position="263"/>
        <end position="273"/>
    </location>
</feature>
<protein>
    <submittedName>
        <fullName evidence="2">Uncharacterized protein</fullName>
    </submittedName>
</protein>
<name>A0A2A6BE12_PRIPA</name>
<dbReference type="AlphaFoldDB" id="A0A2A6BE12"/>
<evidence type="ECO:0000313" key="2">
    <source>
        <dbReference type="EnsemblMetazoa" id="PPA04711.1"/>
    </source>
</evidence>
<feature type="compositionally biased region" description="Low complexity" evidence="1">
    <location>
        <begin position="59"/>
        <end position="68"/>
    </location>
</feature>
<reference evidence="2" key="2">
    <citation type="submission" date="2022-06" db="UniProtKB">
        <authorList>
            <consortium name="EnsemblMetazoa"/>
        </authorList>
    </citation>
    <scope>IDENTIFICATION</scope>
    <source>
        <strain evidence="2">PS312</strain>
    </source>
</reference>
<dbReference type="Proteomes" id="UP000005239">
    <property type="component" value="Unassembled WGS sequence"/>
</dbReference>
<feature type="compositionally biased region" description="Basic residues" evidence="1">
    <location>
        <begin position="100"/>
        <end position="122"/>
    </location>
</feature>
<evidence type="ECO:0000313" key="3">
    <source>
        <dbReference type="Proteomes" id="UP000005239"/>
    </source>
</evidence>
<evidence type="ECO:0000256" key="1">
    <source>
        <dbReference type="SAM" id="MobiDB-lite"/>
    </source>
</evidence>
<feature type="compositionally biased region" description="Low complexity" evidence="1">
    <location>
        <begin position="128"/>
        <end position="154"/>
    </location>
</feature>
<gene>
    <name evidence="2" type="primary">WBGene00094265</name>
</gene>
<organism evidence="2 3">
    <name type="scientific">Pristionchus pacificus</name>
    <name type="common">Parasitic nematode worm</name>
    <dbReference type="NCBI Taxonomy" id="54126"/>
    <lineage>
        <taxon>Eukaryota</taxon>
        <taxon>Metazoa</taxon>
        <taxon>Ecdysozoa</taxon>
        <taxon>Nematoda</taxon>
        <taxon>Chromadorea</taxon>
        <taxon>Rhabditida</taxon>
        <taxon>Rhabditina</taxon>
        <taxon>Diplogasteromorpha</taxon>
        <taxon>Diplogasteroidea</taxon>
        <taxon>Neodiplogasteridae</taxon>
        <taxon>Pristionchus</taxon>
    </lineage>
</organism>
<feature type="compositionally biased region" description="Basic residues" evidence="1">
    <location>
        <begin position="155"/>
        <end position="175"/>
    </location>
</feature>
<proteinExistence type="predicted"/>
<feature type="compositionally biased region" description="Basic residues" evidence="1">
    <location>
        <begin position="184"/>
        <end position="204"/>
    </location>
</feature>
<feature type="compositionally biased region" description="Basic residues" evidence="1">
    <location>
        <begin position="69"/>
        <end position="91"/>
    </location>
</feature>
<accession>A0A8R1Y7B6</accession>
<feature type="compositionally biased region" description="Basic residues" evidence="1">
    <location>
        <begin position="30"/>
        <end position="42"/>
    </location>
</feature>
<keyword evidence="3" id="KW-1185">Reference proteome</keyword>
<feature type="region of interest" description="Disordered" evidence="1">
    <location>
        <begin position="1"/>
        <end position="273"/>
    </location>
</feature>
<sequence length="273" mass="30849">MAGVKSSRGNGPPIPSSLLPYPMKVELVRRSRSSIRSRSINRKRSDPSTPMKKGKSNESLARSRPSRSSSRRIRRKSVRRVSLKSNRRSKRSVSSSLSKGRSKSKIVRRKKSVKNGKSKRKTSNGEIPYSSPPLSQSSLLFSVRSRSSTRSTTRANRRKSVRSISRKTMATKRRTLPPTLATRSSRKSVSKSRRSVHMQRKRITPSKSSSRSQESKRVKSQLSSSRVVMKGGYALRKVPSRMPRNAISLKSKAKSFKSTRGTKSMRSRRVKKY</sequence>